<dbReference type="EMBL" id="CP015961">
    <property type="protein sequence ID" value="ANI92822.1"/>
    <property type="molecule type" value="Genomic_DNA"/>
</dbReference>
<dbReference type="KEGG" id="dtm:BJL86_2055"/>
<evidence type="ECO:0000256" key="2">
    <source>
        <dbReference type="SAM" id="SignalP"/>
    </source>
</evidence>
<evidence type="ECO:0000313" key="3">
    <source>
        <dbReference type="EMBL" id="ANI92822.1"/>
    </source>
</evidence>
<keyword evidence="2" id="KW-0732">Signal</keyword>
<protein>
    <submittedName>
        <fullName evidence="3">Protein PS1</fullName>
    </submittedName>
</protein>
<gene>
    <name evidence="3" type="ORF">BJL86_2055</name>
</gene>
<proteinExistence type="predicted"/>
<dbReference type="STRING" id="499555.BJL86_2055"/>
<organism evidence="3 4">
    <name type="scientific">Dietzia timorensis</name>
    <dbReference type="NCBI Taxonomy" id="499555"/>
    <lineage>
        <taxon>Bacteria</taxon>
        <taxon>Bacillati</taxon>
        <taxon>Actinomycetota</taxon>
        <taxon>Actinomycetes</taxon>
        <taxon>Mycobacteriales</taxon>
        <taxon>Dietziaceae</taxon>
        <taxon>Dietzia</taxon>
    </lineage>
</organism>
<dbReference type="OrthoDB" id="4369514at2"/>
<dbReference type="RefSeq" id="WP_067478023.1">
    <property type="nucleotide sequence ID" value="NZ_CP015961.1"/>
</dbReference>
<feature type="chain" id="PRO_5039396199" evidence="2">
    <location>
        <begin position="23"/>
        <end position="193"/>
    </location>
</feature>
<dbReference type="InterPro" id="IPR013207">
    <property type="entry name" value="LGFP"/>
</dbReference>
<sequence>MNVKKTLAYPAIVGMLALSVAACSDDNDVASKAGDAANQATSAAGEAGASATEAAGDAAASATGSDSEGAEGEGADGEMKEIEGPNGPVEVPASVADKYEELGGESGYLGAPTGETQTVGEGQRQDFDGGTIFVDPEGNAYVVQGKILERYEEQGGPESELGWPTEDEKPQEGGWISTFQNGNITFVNGEYGE</sequence>
<accession>A0A173LQ14</accession>
<feature type="region of interest" description="Disordered" evidence="1">
    <location>
        <begin position="153"/>
        <end position="179"/>
    </location>
</feature>
<dbReference type="Proteomes" id="UP000186104">
    <property type="component" value="Chromosome"/>
</dbReference>
<dbReference type="PROSITE" id="PS51257">
    <property type="entry name" value="PROKAR_LIPOPROTEIN"/>
    <property type="match status" value="1"/>
</dbReference>
<name>A0A173LQ14_9ACTN</name>
<feature type="signal peptide" evidence="2">
    <location>
        <begin position="1"/>
        <end position="22"/>
    </location>
</feature>
<evidence type="ECO:0000256" key="1">
    <source>
        <dbReference type="SAM" id="MobiDB-lite"/>
    </source>
</evidence>
<dbReference type="AlphaFoldDB" id="A0A173LQ14"/>
<reference evidence="3 4" key="1">
    <citation type="submission" date="2016-06" db="EMBL/GenBank/DDBJ databases">
        <title>Complete genome sequence of a saline-alkali tolerant type strain Dietzia timorensis ID05-A0528T.</title>
        <authorList>
            <person name="Wu X."/>
        </authorList>
    </citation>
    <scope>NUCLEOTIDE SEQUENCE [LARGE SCALE GENOMIC DNA]</scope>
    <source>
        <strain evidence="3 4">ID05-A0528</strain>
    </source>
</reference>
<feature type="region of interest" description="Disordered" evidence="1">
    <location>
        <begin position="28"/>
        <end position="133"/>
    </location>
</feature>
<evidence type="ECO:0000313" key="4">
    <source>
        <dbReference type="Proteomes" id="UP000186104"/>
    </source>
</evidence>
<keyword evidence="4" id="KW-1185">Reference proteome</keyword>
<dbReference type="Pfam" id="PF08310">
    <property type="entry name" value="LGFP"/>
    <property type="match status" value="1"/>
</dbReference>
<feature type="compositionally biased region" description="Low complexity" evidence="1">
    <location>
        <begin position="40"/>
        <end position="67"/>
    </location>
</feature>